<dbReference type="UniPathway" id="UPA00667"/>
<dbReference type="GO" id="GO:0046373">
    <property type="term" value="P:L-arabinose metabolic process"/>
    <property type="evidence" value="ECO:0007669"/>
    <property type="project" value="InterPro"/>
</dbReference>
<keyword evidence="7" id="KW-0325">Glycoprotein</keyword>
<proteinExistence type="inferred from homology"/>
<reference evidence="9 10" key="1">
    <citation type="submission" date="2019-02" db="EMBL/GenBank/DDBJ databases">
        <title>Genome sequencing of the rare red list fungi Hericium alpestre (H. flagellum).</title>
        <authorList>
            <person name="Buettner E."/>
            <person name="Kellner H."/>
        </authorList>
    </citation>
    <scope>NUCLEOTIDE SEQUENCE [LARGE SCALE GENOMIC DNA]</scope>
    <source>
        <strain evidence="9 10">DSM 108284</strain>
    </source>
</reference>
<dbReference type="InterPro" id="IPR051563">
    <property type="entry name" value="Glycosyl_Hydrolase_51"/>
</dbReference>
<evidence type="ECO:0000256" key="6">
    <source>
        <dbReference type="ARBA" id="ARBA00022801"/>
    </source>
</evidence>
<dbReference type="Gene3D" id="3.20.20.80">
    <property type="entry name" value="Glycosidases"/>
    <property type="match status" value="1"/>
</dbReference>
<keyword evidence="6" id="KW-0378">Hydrolase</keyword>
<dbReference type="Proteomes" id="UP000298061">
    <property type="component" value="Unassembled WGS sequence"/>
</dbReference>
<dbReference type="SMART" id="SM00813">
    <property type="entry name" value="Alpha-L-AF_C"/>
    <property type="match status" value="1"/>
</dbReference>
<dbReference type="PANTHER" id="PTHR31776:SF0">
    <property type="entry name" value="ALPHA-L-ARABINOFURANOSIDASE 1"/>
    <property type="match status" value="1"/>
</dbReference>
<evidence type="ECO:0000256" key="5">
    <source>
        <dbReference type="ARBA" id="ARBA00022729"/>
    </source>
</evidence>
<organism evidence="9 10">
    <name type="scientific">Hericium alpestre</name>
    <dbReference type="NCBI Taxonomy" id="135208"/>
    <lineage>
        <taxon>Eukaryota</taxon>
        <taxon>Fungi</taxon>
        <taxon>Dikarya</taxon>
        <taxon>Basidiomycota</taxon>
        <taxon>Agaricomycotina</taxon>
        <taxon>Agaricomycetes</taxon>
        <taxon>Russulales</taxon>
        <taxon>Hericiaceae</taxon>
        <taxon>Hericium</taxon>
    </lineage>
</organism>
<comment type="caution">
    <text evidence="9">The sequence shown here is derived from an EMBL/GenBank/DDBJ whole genome shotgun (WGS) entry which is preliminary data.</text>
</comment>
<gene>
    <name evidence="9" type="ORF">EWM64_g208</name>
</gene>
<comment type="catalytic activity">
    <reaction evidence="1">
        <text>Hydrolysis of terminal non-reducing alpha-L-arabinofuranoside residues in alpha-L-arabinosides.</text>
        <dbReference type="EC" id="3.2.1.55"/>
    </reaction>
</comment>
<dbReference type="OrthoDB" id="406864at2759"/>
<keyword evidence="5" id="KW-0732">Signal</keyword>
<accession>A0A4Z0AD42</accession>
<evidence type="ECO:0000313" key="10">
    <source>
        <dbReference type="Proteomes" id="UP000298061"/>
    </source>
</evidence>
<evidence type="ECO:0000256" key="3">
    <source>
        <dbReference type="ARBA" id="ARBA00007186"/>
    </source>
</evidence>
<dbReference type="Pfam" id="PF06964">
    <property type="entry name" value="Alpha-L-AF_C"/>
    <property type="match status" value="1"/>
</dbReference>
<dbReference type="Pfam" id="PF22848">
    <property type="entry name" value="ASD1_dom"/>
    <property type="match status" value="1"/>
</dbReference>
<evidence type="ECO:0000259" key="8">
    <source>
        <dbReference type="SMART" id="SM00813"/>
    </source>
</evidence>
<dbReference type="InterPro" id="IPR010720">
    <property type="entry name" value="Alpha-L-AF_C"/>
</dbReference>
<name>A0A4Z0AD42_9AGAM</name>
<protein>
    <recommendedName>
        <fullName evidence="4">non-reducing end alpha-L-arabinofuranosidase</fullName>
        <ecNumber evidence="4">3.2.1.55</ecNumber>
    </recommendedName>
</protein>
<dbReference type="InterPro" id="IPR017853">
    <property type="entry name" value="GH"/>
</dbReference>
<evidence type="ECO:0000256" key="7">
    <source>
        <dbReference type="ARBA" id="ARBA00023180"/>
    </source>
</evidence>
<comment type="pathway">
    <text evidence="2">Glycan metabolism; L-arabinan degradation.</text>
</comment>
<dbReference type="PANTHER" id="PTHR31776">
    <property type="entry name" value="ALPHA-L-ARABINOFURANOSIDASE 1"/>
    <property type="match status" value="1"/>
</dbReference>
<sequence>MTLKPSASWAQVNVTLKPSRSAPNTANNFTVTFDAAELAGATVNFALFSLFPPTFKGQANGMRTDIAEALQEIGPAFFRFPGGNNLEGQTVATRWQWNTTVGPLTIRPGRIGDWGYANTDGLGLLEYLLWIEAMGMQSIMAVWSGYALEGTNLAENELAPYIEQAKQQIEFVVGDTSTEAGALRASLGRPEPFELNFVEIGNEDFFAAQTYPYRWRDFVGNLSASFPDIRFIATTDAWTPLLDPVPQSYDVHVYQTPSWFAENSFYYDAFERNGTTYFEGEYAAISTNANDIFGTPADGRLTFPTMAGSAGEAAFMTGLERNSDIVFAASYAPLLALFSLNRGDEYLPSTLPSADGTLFWSVARRTSPREVIIKISNTAATPAPIAFQLPFAVQSSGTAQVLSGAQNASNTPETPDLVVPKTSTIGTGKSFNFTAGGFSVNVLTVPLA</sequence>
<evidence type="ECO:0000313" key="9">
    <source>
        <dbReference type="EMBL" id="TFY83798.1"/>
    </source>
</evidence>
<dbReference type="STRING" id="135208.A0A4Z0AD42"/>
<dbReference type="EC" id="3.2.1.55" evidence="4"/>
<evidence type="ECO:0000256" key="1">
    <source>
        <dbReference type="ARBA" id="ARBA00001462"/>
    </source>
</evidence>
<comment type="similarity">
    <text evidence="3">Belongs to the glycosyl hydrolase 51 family.</text>
</comment>
<feature type="domain" description="Alpha-L-arabinofuranosidase C-terminal" evidence="8">
    <location>
        <begin position="302"/>
        <end position="439"/>
    </location>
</feature>
<dbReference type="SUPFAM" id="SSF51445">
    <property type="entry name" value="(Trans)glycosidases"/>
    <property type="match status" value="1"/>
</dbReference>
<dbReference type="InterPro" id="IPR055235">
    <property type="entry name" value="ASD1_cat"/>
</dbReference>
<dbReference type="Gene3D" id="2.60.40.1180">
    <property type="entry name" value="Golgi alpha-mannosidase II"/>
    <property type="match status" value="1"/>
</dbReference>
<dbReference type="EMBL" id="SFCI01000009">
    <property type="protein sequence ID" value="TFY83798.1"/>
    <property type="molecule type" value="Genomic_DNA"/>
</dbReference>
<dbReference type="GO" id="GO:0046556">
    <property type="term" value="F:alpha-L-arabinofuranosidase activity"/>
    <property type="evidence" value="ECO:0007669"/>
    <property type="project" value="UniProtKB-EC"/>
</dbReference>
<dbReference type="AlphaFoldDB" id="A0A4Z0AD42"/>
<dbReference type="InterPro" id="IPR013780">
    <property type="entry name" value="Glyco_hydro_b"/>
</dbReference>
<evidence type="ECO:0000256" key="4">
    <source>
        <dbReference type="ARBA" id="ARBA00012670"/>
    </source>
</evidence>
<keyword evidence="10" id="KW-1185">Reference proteome</keyword>
<dbReference type="GO" id="GO:0031222">
    <property type="term" value="P:arabinan catabolic process"/>
    <property type="evidence" value="ECO:0007669"/>
    <property type="project" value="UniProtKB-UniPathway"/>
</dbReference>
<evidence type="ECO:0000256" key="2">
    <source>
        <dbReference type="ARBA" id="ARBA00004834"/>
    </source>
</evidence>